<reference evidence="4 5" key="1">
    <citation type="submission" date="2023-07" db="EMBL/GenBank/DDBJ databases">
        <title>Genomic Encyclopedia of Type Strains, Phase IV (KMG-IV): sequencing the most valuable type-strain genomes for metagenomic binning, comparative biology and taxonomic classification.</title>
        <authorList>
            <person name="Goeker M."/>
        </authorList>
    </citation>
    <scope>NUCLEOTIDE SEQUENCE [LARGE SCALE GENOMIC DNA]</scope>
    <source>
        <strain evidence="4 5">DSM 45903</strain>
    </source>
</reference>
<dbReference type="Gene3D" id="1.10.10.10">
    <property type="entry name" value="Winged helix-like DNA-binding domain superfamily/Winged helix DNA-binding domain"/>
    <property type="match status" value="1"/>
</dbReference>
<evidence type="ECO:0000256" key="1">
    <source>
        <dbReference type="ARBA" id="ARBA00008720"/>
    </source>
</evidence>
<evidence type="ECO:0000256" key="3">
    <source>
        <dbReference type="HAMAP-Rule" id="MF_00245"/>
    </source>
</evidence>
<organism evidence="4 5">
    <name type="scientific">Desmospora profundinema</name>
    <dbReference type="NCBI Taxonomy" id="1571184"/>
    <lineage>
        <taxon>Bacteria</taxon>
        <taxon>Bacillati</taxon>
        <taxon>Bacillota</taxon>
        <taxon>Bacilli</taxon>
        <taxon>Bacillales</taxon>
        <taxon>Thermoactinomycetaceae</taxon>
        <taxon>Desmospora</taxon>
    </lineage>
</organism>
<dbReference type="NCBIfam" id="NF045758">
    <property type="entry name" value="YlxM"/>
    <property type="match status" value="1"/>
</dbReference>
<dbReference type="SUPFAM" id="SSF88659">
    <property type="entry name" value="Sigma3 and sigma4 domains of RNA polymerase sigma factors"/>
    <property type="match status" value="1"/>
</dbReference>
<dbReference type="EMBL" id="JAVDQG010000008">
    <property type="protein sequence ID" value="MDR6227286.1"/>
    <property type="molecule type" value="Genomic_DNA"/>
</dbReference>
<dbReference type="PANTHER" id="PTHR40083:SF1">
    <property type="entry name" value="UPF0122 PROTEIN YLXM"/>
    <property type="match status" value="1"/>
</dbReference>
<evidence type="ECO:0000313" key="4">
    <source>
        <dbReference type="EMBL" id="MDR6227286.1"/>
    </source>
</evidence>
<dbReference type="HAMAP" id="MF_00245">
    <property type="entry name" value="UPF0122"/>
    <property type="match status" value="1"/>
</dbReference>
<accession>A0ABU1IRG9</accession>
<dbReference type="GO" id="GO:0003677">
    <property type="term" value="F:DNA binding"/>
    <property type="evidence" value="ECO:0007669"/>
    <property type="project" value="UniProtKB-KW"/>
</dbReference>
<dbReference type="InterPro" id="IPR054831">
    <property type="entry name" value="UPF0122_fam_protein"/>
</dbReference>
<comment type="similarity">
    <text evidence="1 3">Belongs to the UPF0122 family.</text>
</comment>
<sequence length="108" mass="12703">MEKTTRINLLYDFYEPMLTEKQRTVLELYYHEDWSLGEIADHLSISRQAVYEAVKRSQSALEEWESMLQLAEKHQRRTELLKSVRAAIAGTPVEKEVTHLLKQLAELE</sequence>
<keyword evidence="4" id="KW-0238">DNA-binding</keyword>
<gene>
    <name evidence="4" type="ORF">JOE21_003301</name>
</gene>
<comment type="function">
    <text evidence="2 3">Might take part in the signal recognition particle (SRP) pathway. This is inferred from the conservation of its genetic proximity to ftsY/ffh. May be a regulatory protein.</text>
</comment>
<name>A0ABU1IRG9_9BACL</name>
<keyword evidence="5" id="KW-1185">Reference proteome</keyword>
<dbReference type="InterPro" id="IPR007394">
    <property type="entry name" value="UPF0122"/>
</dbReference>
<evidence type="ECO:0000256" key="2">
    <source>
        <dbReference type="ARBA" id="ARBA00024764"/>
    </source>
</evidence>
<proteinExistence type="inferred from homology"/>
<dbReference type="Pfam" id="PF04297">
    <property type="entry name" value="UPF0122"/>
    <property type="match status" value="1"/>
</dbReference>
<evidence type="ECO:0000313" key="5">
    <source>
        <dbReference type="Proteomes" id="UP001185012"/>
    </source>
</evidence>
<dbReference type="InterPro" id="IPR036388">
    <property type="entry name" value="WH-like_DNA-bd_sf"/>
</dbReference>
<comment type="caution">
    <text evidence="4">The sequence shown here is derived from an EMBL/GenBank/DDBJ whole genome shotgun (WGS) entry which is preliminary data.</text>
</comment>
<dbReference type="Proteomes" id="UP001185012">
    <property type="component" value="Unassembled WGS sequence"/>
</dbReference>
<dbReference type="PANTHER" id="PTHR40083">
    <property type="entry name" value="UPF0122 PROTEIN CBO2450/CLC_2298"/>
    <property type="match status" value="1"/>
</dbReference>
<dbReference type="InterPro" id="IPR013324">
    <property type="entry name" value="RNA_pol_sigma_r3/r4-like"/>
</dbReference>
<protein>
    <recommendedName>
        <fullName evidence="3">UPF0122 protein JOE21_003301</fullName>
    </recommendedName>
</protein>